<dbReference type="Proteomes" id="UP000593571">
    <property type="component" value="Unassembled WGS sequence"/>
</dbReference>
<accession>A0A7J8JKB3</accession>
<feature type="region of interest" description="Disordered" evidence="1">
    <location>
        <begin position="107"/>
        <end position="172"/>
    </location>
</feature>
<feature type="compositionally biased region" description="Basic residues" evidence="1">
    <location>
        <begin position="160"/>
        <end position="172"/>
    </location>
</feature>
<feature type="compositionally biased region" description="Acidic residues" evidence="1">
    <location>
        <begin position="109"/>
        <end position="123"/>
    </location>
</feature>
<dbReference type="PANTHER" id="PTHR10894">
    <property type="entry name" value="NUCLEOLAR PROTEIN 5 NUCLEOLAR PROTEIN NOP5 NOP58"/>
    <property type="match status" value="1"/>
</dbReference>
<feature type="domain" description="Nop" evidence="2">
    <location>
        <begin position="1"/>
        <end position="40"/>
    </location>
</feature>
<feature type="region of interest" description="Disordered" evidence="1">
    <location>
        <begin position="54"/>
        <end position="80"/>
    </location>
</feature>
<sequence length="172" mass="19562">MLAAKTVLAIRYDAFGEDSSSAMGVENRAKLEARLRTLEDRGIRKISGTGKALAKAEKYEHKSEVKTYDPSGDSTLPTCSKKRKIEQVDKEDEIIEKKAKKAKVKVKVEEEEEEEVLVVEEQETSVKKKKKKKDKKKHIKEEQLSEEEPCTSTAIPSPEKKKKKKKKKDSED</sequence>
<proteinExistence type="predicted"/>
<dbReference type="PANTHER" id="PTHR10894:SF1">
    <property type="entry name" value="NUCLEOLAR PROTEIN 58"/>
    <property type="match status" value="1"/>
</dbReference>
<dbReference type="AlphaFoldDB" id="A0A7J8JKB3"/>
<organism evidence="3 4">
    <name type="scientific">Rousettus aegyptiacus</name>
    <name type="common">Egyptian fruit bat</name>
    <name type="synonym">Pteropus aegyptiacus</name>
    <dbReference type="NCBI Taxonomy" id="9407"/>
    <lineage>
        <taxon>Eukaryota</taxon>
        <taxon>Metazoa</taxon>
        <taxon>Chordata</taxon>
        <taxon>Craniata</taxon>
        <taxon>Vertebrata</taxon>
        <taxon>Euteleostomi</taxon>
        <taxon>Mammalia</taxon>
        <taxon>Eutheria</taxon>
        <taxon>Laurasiatheria</taxon>
        <taxon>Chiroptera</taxon>
        <taxon>Yinpterochiroptera</taxon>
        <taxon>Pteropodoidea</taxon>
        <taxon>Pteropodidae</taxon>
        <taxon>Rousettinae</taxon>
        <taxon>Rousettus</taxon>
    </lineage>
</organism>
<keyword evidence="4" id="KW-1185">Reference proteome</keyword>
<dbReference type="SUPFAM" id="SSF89124">
    <property type="entry name" value="Nop domain"/>
    <property type="match status" value="1"/>
</dbReference>
<dbReference type="PROSITE" id="PS51358">
    <property type="entry name" value="NOP"/>
    <property type="match status" value="1"/>
</dbReference>
<dbReference type="EMBL" id="JACASE010000002">
    <property type="protein sequence ID" value="KAF6496735.1"/>
    <property type="molecule type" value="Genomic_DNA"/>
</dbReference>
<dbReference type="InterPro" id="IPR045056">
    <property type="entry name" value="Nop56/Nop58"/>
</dbReference>
<evidence type="ECO:0000313" key="3">
    <source>
        <dbReference type="EMBL" id="KAF6496735.1"/>
    </source>
</evidence>
<keyword evidence="3" id="KW-0687">Ribonucleoprotein</keyword>
<dbReference type="InterPro" id="IPR036070">
    <property type="entry name" value="Nop_dom_sf"/>
</dbReference>
<feature type="compositionally biased region" description="Basic and acidic residues" evidence="1">
    <location>
        <begin position="54"/>
        <end position="67"/>
    </location>
</feature>
<gene>
    <name evidence="3" type="ORF">HJG63_014267</name>
</gene>
<dbReference type="GO" id="GO:0032040">
    <property type="term" value="C:small-subunit processome"/>
    <property type="evidence" value="ECO:0007669"/>
    <property type="project" value="InterPro"/>
</dbReference>
<evidence type="ECO:0000313" key="4">
    <source>
        <dbReference type="Proteomes" id="UP000593571"/>
    </source>
</evidence>
<reference evidence="3 4" key="1">
    <citation type="journal article" date="2020" name="Nature">
        <title>Six reference-quality genomes reveal evolution of bat adaptations.</title>
        <authorList>
            <person name="Jebb D."/>
            <person name="Huang Z."/>
            <person name="Pippel M."/>
            <person name="Hughes G.M."/>
            <person name="Lavrichenko K."/>
            <person name="Devanna P."/>
            <person name="Winkler S."/>
            <person name="Jermiin L.S."/>
            <person name="Skirmuntt E.C."/>
            <person name="Katzourakis A."/>
            <person name="Burkitt-Gray L."/>
            <person name="Ray D.A."/>
            <person name="Sullivan K.A.M."/>
            <person name="Roscito J.G."/>
            <person name="Kirilenko B.M."/>
            <person name="Davalos L.M."/>
            <person name="Corthals A.P."/>
            <person name="Power M.L."/>
            <person name="Jones G."/>
            <person name="Ransome R.D."/>
            <person name="Dechmann D.K.N."/>
            <person name="Locatelli A.G."/>
            <person name="Puechmaille S.J."/>
            <person name="Fedrigo O."/>
            <person name="Jarvis E.D."/>
            <person name="Hiller M."/>
            <person name="Vernes S.C."/>
            <person name="Myers E.W."/>
            <person name="Teeling E.C."/>
        </authorList>
    </citation>
    <scope>NUCLEOTIDE SEQUENCE [LARGE SCALE GENOMIC DNA]</scope>
    <source>
        <strain evidence="3">MRouAeg1</strain>
        <tissue evidence="3">Muscle</tissue>
    </source>
</reference>
<dbReference type="GO" id="GO:0031428">
    <property type="term" value="C:box C/D methylation guide snoRNP complex"/>
    <property type="evidence" value="ECO:0007669"/>
    <property type="project" value="InterPro"/>
</dbReference>
<comment type="caution">
    <text evidence="3">The sequence shown here is derived from an EMBL/GenBank/DDBJ whole genome shotgun (WGS) entry which is preliminary data.</text>
</comment>
<dbReference type="InterPro" id="IPR002687">
    <property type="entry name" value="Nop_dom"/>
</dbReference>
<name>A0A7J8JKB3_ROUAE</name>
<dbReference type="GO" id="GO:0030515">
    <property type="term" value="F:snoRNA binding"/>
    <property type="evidence" value="ECO:0007669"/>
    <property type="project" value="InterPro"/>
</dbReference>
<evidence type="ECO:0000259" key="2">
    <source>
        <dbReference type="PROSITE" id="PS51358"/>
    </source>
</evidence>
<protein>
    <submittedName>
        <fullName evidence="3">NOP58 ribonucleoprotein</fullName>
    </submittedName>
</protein>
<feature type="compositionally biased region" description="Basic residues" evidence="1">
    <location>
        <begin position="127"/>
        <end position="138"/>
    </location>
</feature>
<evidence type="ECO:0000256" key="1">
    <source>
        <dbReference type="SAM" id="MobiDB-lite"/>
    </source>
</evidence>